<proteinExistence type="predicted"/>
<evidence type="ECO:0008006" key="3">
    <source>
        <dbReference type="Google" id="ProtNLM"/>
    </source>
</evidence>
<comment type="caution">
    <text evidence="1">The sequence shown here is derived from an EMBL/GenBank/DDBJ whole genome shotgun (WGS) entry which is preliminary data.</text>
</comment>
<dbReference type="Proteomes" id="UP000027058">
    <property type="component" value="Unassembled WGS sequence"/>
</dbReference>
<reference evidence="1 2" key="1">
    <citation type="submission" date="2014-01" db="EMBL/GenBank/DDBJ databases">
        <title>Comparative genomics of Fusobacterium necrophorum wild isolates.</title>
        <authorList>
            <person name="Kittichotirat W."/>
            <person name="Bumgarner R.E."/>
            <person name="Lawrence P."/>
        </authorList>
    </citation>
    <scope>NUCLEOTIDE SEQUENCE [LARGE SCALE GENOMIC DNA]</scope>
    <source>
        <strain evidence="1 2">DJ-2</strain>
    </source>
</reference>
<accession>A0AB73C1A8</accession>
<organism evidence="1 2">
    <name type="scientific">Fusobacterium necrophorum DJ-2</name>
    <dbReference type="NCBI Taxonomy" id="1441737"/>
    <lineage>
        <taxon>Bacteria</taxon>
        <taxon>Fusobacteriati</taxon>
        <taxon>Fusobacteriota</taxon>
        <taxon>Fusobacteriia</taxon>
        <taxon>Fusobacteriales</taxon>
        <taxon>Fusobacteriaceae</taxon>
        <taxon>Fusobacterium</taxon>
    </lineage>
</organism>
<gene>
    <name evidence="1" type="ORF">FUSO8_09475</name>
</gene>
<dbReference type="EMBL" id="JAAH01000144">
    <property type="protein sequence ID" value="KDE70269.1"/>
    <property type="molecule type" value="Genomic_DNA"/>
</dbReference>
<sequence length="188" mass="22928">MAEVFQPRGYRYRKSKHDMYKKIDNFTISFNYQTYSWNCVGDCIEITIHKQISFDIDGEEHYFSVHQINAEQDIFAIDLKDISYENLIQLIEYADRYLTYMEEVVAKLMKLEDIGIYNFMLYDPYGKYEYIDNEFEKNFEFLNKNGTYSTDYEEKNKHHWSEFYTKESIEQVYNSFYKYLRAHLKPSV</sequence>
<evidence type="ECO:0000313" key="2">
    <source>
        <dbReference type="Proteomes" id="UP000027058"/>
    </source>
</evidence>
<dbReference type="AlphaFoldDB" id="A0AB73C1A8"/>
<protein>
    <recommendedName>
        <fullName evidence="3">DUF4304 domain-containing protein</fullName>
    </recommendedName>
</protein>
<name>A0AB73C1A8_9FUSO</name>
<evidence type="ECO:0000313" key="1">
    <source>
        <dbReference type="EMBL" id="KDE70269.1"/>
    </source>
</evidence>